<organism evidence="3">
    <name type="scientific">marine metagenome</name>
    <dbReference type="NCBI Taxonomy" id="408172"/>
    <lineage>
        <taxon>unclassified sequences</taxon>
        <taxon>metagenomes</taxon>
        <taxon>ecological metagenomes</taxon>
    </lineage>
</organism>
<feature type="transmembrane region" description="Helical" evidence="1">
    <location>
        <begin position="168"/>
        <end position="186"/>
    </location>
</feature>
<name>A0A382B170_9ZZZZ</name>
<dbReference type="InterPro" id="IPR003675">
    <property type="entry name" value="Rce1/LyrA-like_dom"/>
</dbReference>
<dbReference type="PANTHER" id="PTHR39430">
    <property type="entry name" value="MEMBRANE-ASSOCIATED PROTEASE-RELATED"/>
    <property type="match status" value="1"/>
</dbReference>
<keyword evidence="1" id="KW-1133">Transmembrane helix</keyword>
<evidence type="ECO:0000259" key="2">
    <source>
        <dbReference type="Pfam" id="PF02517"/>
    </source>
</evidence>
<dbReference type="GO" id="GO:0080120">
    <property type="term" value="P:CAAX-box protein maturation"/>
    <property type="evidence" value="ECO:0007669"/>
    <property type="project" value="UniProtKB-ARBA"/>
</dbReference>
<dbReference type="Pfam" id="PF02517">
    <property type="entry name" value="Rce1-like"/>
    <property type="match status" value="1"/>
</dbReference>
<evidence type="ECO:0000256" key="1">
    <source>
        <dbReference type="SAM" id="Phobius"/>
    </source>
</evidence>
<keyword evidence="1" id="KW-0812">Transmembrane</keyword>
<feature type="transmembrane region" description="Helical" evidence="1">
    <location>
        <begin position="12"/>
        <end position="35"/>
    </location>
</feature>
<dbReference type="PANTHER" id="PTHR39430:SF1">
    <property type="entry name" value="PROTEASE"/>
    <property type="match status" value="1"/>
</dbReference>
<proteinExistence type="predicted"/>
<feature type="transmembrane region" description="Helical" evidence="1">
    <location>
        <begin position="101"/>
        <end position="126"/>
    </location>
</feature>
<keyword evidence="1" id="KW-0472">Membrane</keyword>
<evidence type="ECO:0000313" key="3">
    <source>
        <dbReference type="EMBL" id="SVB07459.1"/>
    </source>
</evidence>
<gene>
    <name evidence="3" type="ORF">METZ01_LOCUS160313</name>
</gene>
<dbReference type="AlphaFoldDB" id="A0A382B170"/>
<dbReference type="GO" id="GO:0004175">
    <property type="term" value="F:endopeptidase activity"/>
    <property type="evidence" value="ECO:0007669"/>
    <property type="project" value="UniProtKB-ARBA"/>
</dbReference>
<feature type="transmembrane region" description="Helical" evidence="1">
    <location>
        <begin position="61"/>
        <end position="80"/>
    </location>
</feature>
<accession>A0A382B170</accession>
<feature type="domain" description="CAAX prenyl protease 2/Lysostaphin resistance protein A-like" evidence="2">
    <location>
        <begin position="138"/>
        <end position="243"/>
    </location>
</feature>
<feature type="transmembrane region" description="Helical" evidence="1">
    <location>
        <begin position="206"/>
        <end position="227"/>
    </location>
</feature>
<dbReference type="EMBL" id="UINC01027723">
    <property type="protein sequence ID" value="SVB07459.1"/>
    <property type="molecule type" value="Genomic_DNA"/>
</dbReference>
<reference evidence="3" key="1">
    <citation type="submission" date="2018-05" db="EMBL/GenBank/DDBJ databases">
        <authorList>
            <person name="Lanie J.A."/>
            <person name="Ng W.-L."/>
            <person name="Kazmierczak K.M."/>
            <person name="Andrzejewski T.M."/>
            <person name="Davidsen T.M."/>
            <person name="Wayne K.J."/>
            <person name="Tettelin H."/>
            <person name="Glass J.I."/>
            <person name="Rusch D."/>
            <person name="Podicherti R."/>
            <person name="Tsui H.-C.T."/>
            <person name="Winkler M.E."/>
        </authorList>
    </citation>
    <scope>NUCLEOTIDE SEQUENCE</scope>
</reference>
<sequence length="299" mass="33963">MITKEPPIKHGWLKAILFLICFLGFGFIVHLILYIPGRTIIFPLLRVLDLFSGANWQYREWVTIALTNPLSTLFWVWIFHKIINKQSFSSLGLKLSGYKNDFIAGLLLGFGLTGLGFGVLYVFNFLSVEQVQFSLNNHLLYVFVFALVALGEEIAIRGFILKNLASSFNKYIALVLSSFAFVYIRGTYSDWNNIDLATVAGTPSPWAIVPLLNLFLFGILLGLYCIYKNNLWFPIGVNFSWSYFKTPVCGFQDFNFGNNETIFRHNLRVSDFDGSILLTAFIIAGIVFVHRRYGGRTAL</sequence>
<protein>
    <recommendedName>
        <fullName evidence="2">CAAX prenyl protease 2/Lysostaphin resistance protein A-like domain-containing protein</fullName>
    </recommendedName>
</protein>
<feature type="transmembrane region" description="Helical" evidence="1">
    <location>
        <begin position="138"/>
        <end position="156"/>
    </location>
</feature>
<feature type="transmembrane region" description="Helical" evidence="1">
    <location>
        <begin position="274"/>
        <end position="293"/>
    </location>
</feature>